<reference evidence="16" key="1">
    <citation type="journal article" date="2019" name="Mol. Phylogenet. Evol.">
        <title>Plastid phylogenomic insights into the evolution of Caryophyllales.</title>
        <authorList>
            <person name="Yao G."/>
            <person name="Jin J.J."/>
            <person name="Li H.T."/>
            <person name="Yang J.B."/>
            <person name="Shiva Mandala V."/>
            <person name="Croley M."/>
            <person name="Mostow R."/>
            <person name="Douglas N.A."/>
            <person name="Chase M.W."/>
            <person name="Christenhusz M.J."/>
            <person name="Soltis D.E."/>
            <person name="Soltis P.S."/>
            <person name="Smith S.A."/>
            <person name="Brockington S.F."/>
            <person name="Moore M.J."/>
            <person name="Yi T.S."/>
            <person name="Li D.Z."/>
        </authorList>
    </citation>
    <scope>NUCLEOTIDE SEQUENCE</scope>
</reference>
<geneLocation type="chloroplast" evidence="16"/>
<dbReference type="GO" id="GO:0003899">
    <property type="term" value="F:DNA-directed RNA polymerase activity"/>
    <property type="evidence" value="ECO:0007669"/>
    <property type="project" value="UniProtKB-UniRule"/>
</dbReference>
<protein>
    <recommendedName>
        <fullName evidence="13">DNA-directed RNA polymerase subunit beta'</fullName>
        <ecNumber evidence="13">2.7.7.6</ecNumber>
    </recommendedName>
    <alternativeName>
        <fullName evidence="13">PEP</fullName>
    </alternativeName>
    <alternativeName>
        <fullName evidence="13">Plastid-encoded RNA polymerase subunit beta'</fullName>
        <shortName evidence="13">RNA polymerase subunit beta'</shortName>
    </alternativeName>
</protein>
<dbReference type="InterPro" id="IPR007080">
    <property type="entry name" value="RNA_pol_Rpb1_1"/>
</dbReference>
<dbReference type="PANTHER" id="PTHR19376:SF54">
    <property type="entry name" value="DNA-DIRECTED RNA POLYMERASE SUBUNIT BETA"/>
    <property type="match status" value="1"/>
</dbReference>
<keyword evidence="8 13" id="KW-0479">Metal-binding</keyword>
<dbReference type="GO" id="GO:0008270">
    <property type="term" value="F:zinc ion binding"/>
    <property type="evidence" value="ECO:0007669"/>
    <property type="project" value="UniProtKB-UniRule"/>
</dbReference>
<evidence type="ECO:0000256" key="3">
    <source>
        <dbReference type="ARBA" id="ARBA00022478"/>
    </source>
</evidence>
<dbReference type="InterPro" id="IPR044893">
    <property type="entry name" value="RNA_pol_Rpb1_clamp_domain"/>
</dbReference>
<feature type="binding site" evidence="13">
    <location>
        <position position="489"/>
    </location>
    <ligand>
        <name>Mg(2+)</name>
        <dbReference type="ChEBI" id="CHEBI:18420"/>
    </ligand>
</feature>
<evidence type="ECO:0000259" key="15">
    <source>
        <dbReference type="SMART" id="SM00663"/>
    </source>
</evidence>
<dbReference type="Gene3D" id="4.10.860.120">
    <property type="entry name" value="RNA polymerase II, clamp domain"/>
    <property type="match status" value="1"/>
</dbReference>
<dbReference type="HAMAP" id="MF_01323">
    <property type="entry name" value="RNApol_bact_RpoC1"/>
    <property type="match status" value="1"/>
</dbReference>
<keyword evidence="3 13" id="KW-0240">DNA-directed RNA polymerase</keyword>
<feature type="binding site" evidence="13">
    <location>
        <position position="493"/>
    </location>
    <ligand>
        <name>Mg(2+)</name>
        <dbReference type="ChEBI" id="CHEBI:18420"/>
    </ligand>
</feature>
<keyword evidence="10 13" id="KW-0460">Magnesium</keyword>
<dbReference type="Pfam" id="PF04997">
    <property type="entry name" value="RNA_pol_Rpb1_1"/>
    <property type="match status" value="1"/>
</dbReference>
<comment type="similarity">
    <text evidence="2 13">Belongs to the RNA polymerase beta' chain family. RpoC1 subfamily.</text>
</comment>
<proteinExistence type="inferred from homology"/>
<evidence type="ECO:0000256" key="8">
    <source>
        <dbReference type="ARBA" id="ARBA00022723"/>
    </source>
</evidence>
<comment type="subcellular location">
    <subcellularLocation>
        <location evidence="13">Plastid</location>
        <location evidence="13">Chloroplast</location>
    </subcellularLocation>
</comment>
<dbReference type="GO" id="GO:0003677">
    <property type="term" value="F:DNA binding"/>
    <property type="evidence" value="ECO:0007669"/>
    <property type="project" value="UniProtKB-UniRule"/>
</dbReference>
<keyword evidence="6 13" id="KW-0808">Transferase</keyword>
<comment type="subunit">
    <text evidence="13">In plastids the minimal PEP RNA polymerase catalytic core is composed of four subunits: alpha, beta, beta', and beta''. When a (nuclear-encoded) sigma factor is associated with the core the holoenzyme is formed, which can initiate transcription.</text>
</comment>
<feature type="binding site" evidence="13">
    <location>
        <position position="87"/>
    </location>
    <ligand>
        <name>Zn(2+)</name>
        <dbReference type="ChEBI" id="CHEBI:29105"/>
    </ligand>
</feature>
<dbReference type="Gene3D" id="1.10.274.100">
    <property type="entry name" value="RNA polymerase Rpb1, domain 3"/>
    <property type="match status" value="1"/>
</dbReference>
<organism evidence="16">
    <name type="scientific">Guapira discolor</name>
    <dbReference type="NCBI Taxonomy" id="427803"/>
    <lineage>
        <taxon>Eukaryota</taxon>
        <taxon>Viridiplantae</taxon>
        <taxon>Streptophyta</taxon>
        <taxon>Embryophyta</taxon>
        <taxon>Tracheophyta</taxon>
        <taxon>Spermatophyta</taxon>
        <taxon>Magnoliopsida</taxon>
        <taxon>eudicotyledons</taxon>
        <taxon>Gunneridae</taxon>
        <taxon>Pentapetalae</taxon>
        <taxon>Caryophyllales</taxon>
        <taxon>Nyctaginaceae</taxon>
        <taxon>Guapira</taxon>
    </lineage>
</organism>
<name>A0A411L339_9CARY</name>
<comment type="cofactor">
    <cofactor evidence="13">
        <name>Mg(2+)</name>
        <dbReference type="ChEBI" id="CHEBI:18420"/>
    </cofactor>
    <text evidence="13">Binds 1 Mg(2+) ion per subunit.</text>
</comment>
<evidence type="ECO:0000256" key="10">
    <source>
        <dbReference type="ARBA" id="ARBA00022842"/>
    </source>
</evidence>
<feature type="binding site" evidence="13">
    <location>
        <position position="491"/>
    </location>
    <ligand>
        <name>Mg(2+)</name>
        <dbReference type="ChEBI" id="CHEBI:18420"/>
    </ligand>
</feature>
<dbReference type="InterPro" id="IPR042102">
    <property type="entry name" value="RNA_pol_Rpb1_3_sf"/>
</dbReference>
<accession>A0A411L339</accession>
<dbReference type="AlphaFoldDB" id="A0A411L339"/>
<keyword evidence="11 13" id="KW-0804">Transcription</keyword>
<dbReference type="EMBL" id="MH286310">
    <property type="protein sequence ID" value="QBE86725.1"/>
    <property type="molecule type" value="Genomic_DNA"/>
</dbReference>
<dbReference type="FunFam" id="4.10.860.120:FF:000007">
    <property type="entry name" value="DNA-directed RNA polymerase subunit gamma"/>
    <property type="match status" value="1"/>
</dbReference>
<dbReference type="InterPro" id="IPR000722">
    <property type="entry name" value="RNA_pol_asu"/>
</dbReference>
<dbReference type="Gene3D" id="1.10.40.90">
    <property type="match status" value="1"/>
</dbReference>
<dbReference type="SMART" id="SM00663">
    <property type="entry name" value="RPOLA_N"/>
    <property type="match status" value="1"/>
</dbReference>
<dbReference type="PANTHER" id="PTHR19376">
    <property type="entry name" value="DNA-DIRECTED RNA POLYMERASE"/>
    <property type="match status" value="1"/>
</dbReference>
<feature type="binding site" evidence="13">
    <location>
        <position position="90"/>
    </location>
    <ligand>
        <name>Zn(2+)</name>
        <dbReference type="ChEBI" id="CHEBI:29105"/>
    </ligand>
</feature>
<evidence type="ECO:0000313" key="16">
    <source>
        <dbReference type="EMBL" id="QBE86725.1"/>
    </source>
</evidence>
<evidence type="ECO:0000256" key="14">
    <source>
        <dbReference type="RuleBase" id="RU004279"/>
    </source>
</evidence>
<dbReference type="Pfam" id="PF00623">
    <property type="entry name" value="RNA_pol_Rpb1_2"/>
    <property type="match status" value="1"/>
</dbReference>
<dbReference type="InterPro" id="IPR034678">
    <property type="entry name" value="RNApol_RpoC1"/>
</dbReference>
<dbReference type="InterPro" id="IPR045867">
    <property type="entry name" value="DNA-dir_RpoC_beta_prime"/>
</dbReference>
<keyword evidence="9 13" id="KW-0862">Zinc</keyword>
<dbReference type="SUPFAM" id="SSF64484">
    <property type="entry name" value="beta and beta-prime subunits of DNA dependent RNA-polymerase"/>
    <property type="match status" value="1"/>
</dbReference>
<dbReference type="Gene3D" id="2.40.40.20">
    <property type="match status" value="1"/>
</dbReference>
<keyword evidence="4 16" id="KW-0150">Chloroplast</keyword>
<evidence type="ECO:0000256" key="4">
    <source>
        <dbReference type="ARBA" id="ARBA00022528"/>
    </source>
</evidence>
<dbReference type="GO" id="GO:0000428">
    <property type="term" value="C:DNA-directed RNA polymerase complex"/>
    <property type="evidence" value="ECO:0007669"/>
    <property type="project" value="UniProtKB-KW"/>
</dbReference>
<evidence type="ECO:0000256" key="13">
    <source>
        <dbReference type="HAMAP-Rule" id="MF_01323"/>
    </source>
</evidence>
<comment type="function">
    <text evidence="1 13 14">DNA-dependent RNA polymerase catalyzes the transcription of DNA into RNA using the four ribonucleoside triphosphates as substrates.</text>
</comment>
<feature type="domain" description="RNA polymerase N-terminal" evidence="15">
    <location>
        <begin position="262"/>
        <end position="543"/>
    </location>
</feature>
<sequence length="677" mass="78051">MIDQYKHQQLRIGLVSPQQISAWATKILPNGEIVGEVTKPYTFHYKTNKPEKDGLFCERIFGPIKSGICACGNYRVIGDEKEDQKFCEQCGVEFVDSRIRRYQMGYIKLACPVTHVWYLKRLPSYIANFLDKPLKELEGLVYCDFSFARPIVKKPTFLRLRGLFEYEIQSWKYSIPLFFTTQGFETFRNREISTGAGAIREQLADLDLRTIIDYSFAEWKELGEEGPTGNEWEDRKVGRRKDFLVKRIELAKHFIRTNIEPEWMVLCLLPVLPPELRPIIQIDGGKLMSSDINELYRRVIYRNNTLTDLLTTSRSTPGELVMCQEKLVQEAVDTLLDNGIRGQPMRDGHNKVYKSFSDVIEGKEGRFRETLLGKRVDYSGRSVIVVGPSLSLHRCGLPREIAIELFQTFVIRGLIRQHLASNIGVAKSQIREKEPIIWKILQEVIQGHPVLLNRAPTLHRLGVQAFQAILVEGRAICLHPLVCKGFNADFDGDQMAVHVPLSLEAQAEARLLMFSHMNLLSPAIGDPISVPTQDMLIGLYVLTSGNRRGICANRYNHKNYQNERIDDNNYKYTKEPFFCNSYDAIGAYRQKRINLDSPLWLRWRLDQRLIISREAPIEVHYESLGTYHEIYGNYLIIRSVKKEILFTYIRTTVGHISLYREMEEAIQGFCRACSYGT</sequence>
<feature type="binding site" evidence="13">
    <location>
        <position position="69"/>
    </location>
    <ligand>
        <name>Zn(2+)</name>
        <dbReference type="ChEBI" id="CHEBI:29105"/>
    </ligand>
</feature>
<comment type="cofactor">
    <cofactor evidence="13">
        <name>Zn(2+)</name>
        <dbReference type="ChEBI" id="CHEBI:29105"/>
    </cofactor>
    <text evidence="13">Binds 1 Zn(2+) ion per subunit.</text>
</comment>
<gene>
    <name evidence="13 16" type="primary">rpoC1</name>
</gene>
<dbReference type="GO" id="GO:0006351">
    <property type="term" value="P:DNA-templated transcription"/>
    <property type="evidence" value="ECO:0007669"/>
    <property type="project" value="UniProtKB-UniRule"/>
</dbReference>
<dbReference type="GO" id="GO:0000287">
    <property type="term" value="F:magnesium ion binding"/>
    <property type="evidence" value="ECO:0007669"/>
    <property type="project" value="UniProtKB-UniRule"/>
</dbReference>
<dbReference type="EC" id="2.7.7.6" evidence="13"/>
<evidence type="ECO:0000256" key="12">
    <source>
        <dbReference type="ARBA" id="ARBA00048552"/>
    </source>
</evidence>
<evidence type="ECO:0000256" key="7">
    <source>
        <dbReference type="ARBA" id="ARBA00022695"/>
    </source>
</evidence>
<feature type="binding site" evidence="13">
    <location>
        <position position="71"/>
    </location>
    <ligand>
        <name>Zn(2+)</name>
        <dbReference type="ChEBI" id="CHEBI:29105"/>
    </ligand>
</feature>
<evidence type="ECO:0000256" key="1">
    <source>
        <dbReference type="ARBA" id="ARBA00004026"/>
    </source>
</evidence>
<keyword evidence="7 13" id="KW-0548">Nucleotidyltransferase</keyword>
<comment type="catalytic activity">
    <reaction evidence="12 13 14">
        <text>RNA(n) + a ribonucleoside 5'-triphosphate = RNA(n+1) + diphosphate</text>
        <dbReference type="Rhea" id="RHEA:21248"/>
        <dbReference type="Rhea" id="RHEA-COMP:14527"/>
        <dbReference type="Rhea" id="RHEA-COMP:17342"/>
        <dbReference type="ChEBI" id="CHEBI:33019"/>
        <dbReference type="ChEBI" id="CHEBI:61557"/>
        <dbReference type="ChEBI" id="CHEBI:140395"/>
        <dbReference type="EC" id="2.7.7.6"/>
    </reaction>
</comment>
<evidence type="ECO:0000256" key="2">
    <source>
        <dbReference type="ARBA" id="ARBA00007207"/>
    </source>
</evidence>
<evidence type="ECO:0000256" key="9">
    <source>
        <dbReference type="ARBA" id="ARBA00022833"/>
    </source>
</evidence>
<evidence type="ECO:0000256" key="5">
    <source>
        <dbReference type="ARBA" id="ARBA00022640"/>
    </source>
</evidence>
<dbReference type="GO" id="GO:0009507">
    <property type="term" value="C:chloroplast"/>
    <property type="evidence" value="ECO:0007669"/>
    <property type="project" value="UniProtKB-SubCell"/>
</dbReference>
<dbReference type="InterPro" id="IPR006592">
    <property type="entry name" value="RNA_pol_N"/>
</dbReference>
<evidence type="ECO:0000256" key="11">
    <source>
        <dbReference type="ARBA" id="ARBA00023163"/>
    </source>
</evidence>
<keyword evidence="5 16" id="KW-0934">Plastid</keyword>
<evidence type="ECO:0000256" key="6">
    <source>
        <dbReference type="ARBA" id="ARBA00022679"/>
    </source>
</evidence>